<keyword evidence="4" id="KW-1185">Reference proteome</keyword>
<feature type="region of interest" description="Disordered" evidence="1">
    <location>
        <begin position="62"/>
        <end position="126"/>
    </location>
</feature>
<dbReference type="PANTHER" id="PTHR47349">
    <property type="entry name" value="CHROMOSOME 8, WHOLE GENOME SHOTGUN SEQUENCE"/>
    <property type="match status" value="1"/>
</dbReference>
<dbReference type="InterPro" id="IPR058934">
    <property type="entry name" value="YMC020W-like"/>
</dbReference>
<evidence type="ECO:0000256" key="1">
    <source>
        <dbReference type="SAM" id="MobiDB-lite"/>
    </source>
</evidence>
<dbReference type="InterPro" id="IPR058933">
    <property type="entry name" value="YMC020W-like_ab_hydrolase"/>
</dbReference>
<reference evidence="3" key="1">
    <citation type="journal article" date="2023" name="Mol. Phylogenet. Evol.">
        <title>Genome-scale phylogeny and comparative genomics of the fungal order Sordariales.</title>
        <authorList>
            <person name="Hensen N."/>
            <person name="Bonometti L."/>
            <person name="Westerberg I."/>
            <person name="Brannstrom I.O."/>
            <person name="Guillou S."/>
            <person name="Cros-Aarteil S."/>
            <person name="Calhoun S."/>
            <person name="Haridas S."/>
            <person name="Kuo A."/>
            <person name="Mondo S."/>
            <person name="Pangilinan J."/>
            <person name="Riley R."/>
            <person name="LaButti K."/>
            <person name="Andreopoulos B."/>
            <person name="Lipzen A."/>
            <person name="Chen C."/>
            <person name="Yan M."/>
            <person name="Daum C."/>
            <person name="Ng V."/>
            <person name="Clum A."/>
            <person name="Steindorff A."/>
            <person name="Ohm R.A."/>
            <person name="Martin F."/>
            <person name="Silar P."/>
            <person name="Natvig D.O."/>
            <person name="Lalanne C."/>
            <person name="Gautier V."/>
            <person name="Ament-Velasquez S.L."/>
            <person name="Kruys A."/>
            <person name="Hutchinson M.I."/>
            <person name="Powell A.J."/>
            <person name="Barry K."/>
            <person name="Miller A.N."/>
            <person name="Grigoriev I.V."/>
            <person name="Debuchy R."/>
            <person name="Gladieux P."/>
            <person name="Hiltunen Thoren M."/>
            <person name="Johannesson H."/>
        </authorList>
    </citation>
    <scope>NUCLEOTIDE SEQUENCE</scope>
    <source>
        <strain evidence="3">CBS 990.96</strain>
    </source>
</reference>
<feature type="compositionally biased region" description="Low complexity" evidence="1">
    <location>
        <begin position="62"/>
        <end position="79"/>
    </location>
</feature>
<feature type="compositionally biased region" description="Low complexity" evidence="1">
    <location>
        <begin position="217"/>
        <end position="226"/>
    </location>
</feature>
<comment type="caution">
    <text evidence="3">The sequence shown here is derived from an EMBL/GenBank/DDBJ whole genome shotgun (WGS) entry which is preliminary data.</text>
</comment>
<organism evidence="3 4">
    <name type="scientific">Podospora fimiseda</name>
    <dbReference type="NCBI Taxonomy" id="252190"/>
    <lineage>
        <taxon>Eukaryota</taxon>
        <taxon>Fungi</taxon>
        <taxon>Dikarya</taxon>
        <taxon>Ascomycota</taxon>
        <taxon>Pezizomycotina</taxon>
        <taxon>Sordariomycetes</taxon>
        <taxon>Sordariomycetidae</taxon>
        <taxon>Sordariales</taxon>
        <taxon>Podosporaceae</taxon>
        <taxon>Podospora</taxon>
    </lineage>
</organism>
<dbReference type="Pfam" id="PF26147">
    <property type="entry name" value="AB_HYDROLASE_YMC0-YMC35"/>
    <property type="match status" value="1"/>
</dbReference>
<feature type="compositionally biased region" description="Basic and acidic residues" evidence="1">
    <location>
        <begin position="441"/>
        <end position="454"/>
    </location>
</feature>
<evidence type="ECO:0000313" key="4">
    <source>
        <dbReference type="Proteomes" id="UP001301958"/>
    </source>
</evidence>
<feature type="compositionally biased region" description="Polar residues" evidence="1">
    <location>
        <begin position="334"/>
        <end position="349"/>
    </location>
</feature>
<evidence type="ECO:0000313" key="3">
    <source>
        <dbReference type="EMBL" id="KAK4225575.1"/>
    </source>
</evidence>
<feature type="compositionally biased region" description="Low complexity" evidence="1">
    <location>
        <begin position="317"/>
        <end position="327"/>
    </location>
</feature>
<gene>
    <name evidence="3" type="ORF">QBC38DRAFT_482711</name>
</gene>
<dbReference type="AlphaFoldDB" id="A0AAN7GZ71"/>
<protein>
    <recommendedName>
        <fullName evidence="2">YMC020W-like alpha/beta hydrolase domain-containing protein</fullName>
    </recommendedName>
</protein>
<feature type="region of interest" description="Disordered" evidence="1">
    <location>
        <begin position="165"/>
        <end position="513"/>
    </location>
</feature>
<feature type="domain" description="YMC020W-like alpha/beta hydrolase" evidence="2">
    <location>
        <begin position="518"/>
        <end position="752"/>
    </location>
</feature>
<dbReference type="Proteomes" id="UP001301958">
    <property type="component" value="Unassembled WGS sequence"/>
</dbReference>
<dbReference type="EMBL" id="MU865364">
    <property type="protein sequence ID" value="KAK4225575.1"/>
    <property type="molecule type" value="Genomic_DNA"/>
</dbReference>
<feature type="compositionally biased region" description="Basic and acidic residues" evidence="1">
    <location>
        <begin position="284"/>
        <end position="299"/>
    </location>
</feature>
<feature type="compositionally biased region" description="Low complexity" evidence="1">
    <location>
        <begin position="271"/>
        <end position="280"/>
    </location>
</feature>
<accession>A0AAN7GZ71</accession>
<feature type="compositionally biased region" description="Polar residues" evidence="1">
    <location>
        <begin position="117"/>
        <end position="126"/>
    </location>
</feature>
<proteinExistence type="predicted"/>
<feature type="compositionally biased region" description="Pro residues" evidence="1">
    <location>
        <begin position="258"/>
        <end position="270"/>
    </location>
</feature>
<feature type="compositionally biased region" description="Basic and acidic residues" evidence="1">
    <location>
        <begin position="165"/>
        <end position="190"/>
    </location>
</feature>
<sequence length="752" mass="80059">MTYRLLGPLTPPTIALATATQTCRPTTNNTFPKSLFHIIMAPRKKAKPNPAVAEEVLSLPTTMPSQLSSSSFQARSASRGPTASLATPISIPAPRQPSPRGSKQNGSGDRAPASAPASKQVNKTKSWYGSLPRKAVASTAVVACETILGGTSKPKATADFSRFEIDPKKTPDAMSIDGHHDESRVADAQKPEPPSDQDADVKPPSKTVTEETEEEPTAPSSTSQTEPSPPKPNSTWLGGWWGKSPTLQVVEAQTVTPPEAPPPQDAPIPQAPVAAPVEANPPEPVKEVEPEPPVPKRAEAPNGQPMIEIKQRGASGGSWLWSWSGKTTPPPPESQQTEDQAAEASTTEPQAAAPSIKEPEDITMEDAPPIEGSPSPAPKAGSTWAFWSRDTGSAPGKKPTQQNDQGQLAVMGESSQNRPTRQNSMEFRGTPPKEPSISSGKGEDSKSVKKEDQIKAAAAVPYKPASLRRTKRDRPDSMDVDEIAPSRPDTPKAEPPAVAGKLGGPKTPAKASAPNLVLPSFKSTYKLKENPSIVKQITRLLLRGQQAPAKHVYLTKEPPKIKKAIAIGVHGLFPANYLRPMIGQPTGTSIKFANHSAEAIRRWADSHGCQDCEIEKVALEGEGKIGERVENLWKLLLNWIDQIRSADFILIGCHSQGVPVSIMLLAKLIEMGVVAGAKVGVCAMAGVSLGPFPDSTTSKLGYLMGSAGELWTFADPQSEVSQRLEASVKVCLGYGARITYVGSIDDQLVPLE</sequence>
<feature type="non-terminal residue" evidence="3">
    <location>
        <position position="752"/>
    </location>
</feature>
<name>A0AAN7GZ71_9PEZI</name>
<feature type="compositionally biased region" description="Polar residues" evidence="1">
    <location>
        <begin position="413"/>
        <end position="425"/>
    </location>
</feature>
<reference evidence="3" key="2">
    <citation type="submission" date="2023-05" db="EMBL/GenBank/DDBJ databases">
        <authorList>
            <consortium name="Lawrence Berkeley National Laboratory"/>
            <person name="Steindorff A."/>
            <person name="Hensen N."/>
            <person name="Bonometti L."/>
            <person name="Westerberg I."/>
            <person name="Brannstrom I.O."/>
            <person name="Guillou S."/>
            <person name="Cros-Aarteil S."/>
            <person name="Calhoun S."/>
            <person name="Haridas S."/>
            <person name="Kuo A."/>
            <person name="Mondo S."/>
            <person name="Pangilinan J."/>
            <person name="Riley R."/>
            <person name="Labutti K."/>
            <person name="Andreopoulos B."/>
            <person name="Lipzen A."/>
            <person name="Chen C."/>
            <person name="Yanf M."/>
            <person name="Daum C."/>
            <person name="Ng V."/>
            <person name="Clum A."/>
            <person name="Ohm R."/>
            <person name="Martin F."/>
            <person name="Silar P."/>
            <person name="Natvig D."/>
            <person name="Lalanne C."/>
            <person name="Gautier V."/>
            <person name="Ament-Velasquez S.L."/>
            <person name="Kruys A."/>
            <person name="Hutchinson M.I."/>
            <person name="Powell A.J."/>
            <person name="Barry K."/>
            <person name="Miller A.N."/>
            <person name="Grigoriev I.V."/>
            <person name="Debuchy R."/>
            <person name="Gladieux P."/>
            <person name="Thoren M.H."/>
            <person name="Johannesson H."/>
        </authorList>
    </citation>
    <scope>NUCLEOTIDE SEQUENCE</scope>
    <source>
        <strain evidence="3">CBS 990.96</strain>
    </source>
</reference>
<dbReference type="PANTHER" id="PTHR47349:SF1">
    <property type="entry name" value="AER328WP"/>
    <property type="match status" value="1"/>
</dbReference>
<evidence type="ECO:0000259" key="2">
    <source>
        <dbReference type="Pfam" id="PF26147"/>
    </source>
</evidence>